<dbReference type="AlphaFoldDB" id="A0A5J4PKK5"/>
<gene>
    <name evidence="2" type="ORF">EZS28_052547</name>
    <name evidence="1" type="ORF">EZS28_056584</name>
</gene>
<dbReference type="EMBL" id="SNRW01050521">
    <property type="protein sequence ID" value="KAA6309029.1"/>
    <property type="molecule type" value="Genomic_DNA"/>
</dbReference>
<proteinExistence type="predicted"/>
<evidence type="ECO:0000313" key="1">
    <source>
        <dbReference type="EMBL" id="KAA6309029.1"/>
    </source>
</evidence>
<protein>
    <submittedName>
        <fullName evidence="1">Uncharacterized protein</fullName>
    </submittedName>
</protein>
<evidence type="ECO:0000313" key="2">
    <source>
        <dbReference type="EMBL" id="KAA6340208.1"/>
    </source>
</evidence>
<feature type="non-terminal residue" evidence="1">
    <location>
        <position position="1"/>
    </location>
</feature>
<name>A0A5J4PKK5_9EUKA</name>
<evidence type="ECO:0000313" key="3">
    <source>
        <dbReference type="Proteomes" id="UP000324800"/>
    </source>
</evidence>
<comment type="caution">
    <text evidence="1">The sequence shown here is derived from an EMBL/GenBank/DDBJ whole genome shotgun (WGS) entry which is preliminary data.</text>
</comment>
<accession>A0A5J4PKK5</accession>
<dbReference type="EMBL" id="SNRW01040972">
    <property type="protein sequence ID" value="KAA6340208.1"/>
    <property type="molecule type" value="Genomic_DNA"/>
</dbReference>
<dbReference type="Proteomes" id="UP000324800">
    <property type="component" value="Unassembled WGS sequence"/>
</dbReference>
<organism evidence="1 3">
    <name type="scientific">Streblomastix strix</name>
    <dbReference type="NCBI Taxonomy" id="222440"/>
    <lineage>
        <taxon>Eukaryota</taxon>
        <taxon>Metamonada</taxon>
        <taxon>Preaxostyla</taxon>
        <taxon>Oxymonadida</taxon>
        <taxon>Streblomastigidae</taxon>
        <taxon>Streblomastix</taxon>
    </lineage>
</organism>
<reference evidence="1 3" key="1">
    <citation type="submission" date="2019-03" db="EMBL/GenBank/DDBJ databases">
        <title>Single cell metagenomics reveals metabolic interactions within the superorganism composed of flagellate Streblomastix strix and complex community of Bacteroidetes bacteria on its surface.</title>
        <authorList>
            <person name="Treitli S.C."/>
            <person name="Kolisko M."/>
            <person name="Husnik F."/>
            <person name="Keeling P."/>
            <person name="Hampl V."/>
        </authorList>
    </citation>
    <scope>NUCLEOTIDE SEQUENCE [LARGE SCALE GENOMIC DNA]</scope>
    <source>
        <strain evidence="1">ST1C</strain>
    </source>
</reference>
<sequence>VVDQCVLIGLIEIQYEERLGYVQNHGVFKSRATTVHLAGVD</sequence>